<comment type="subcellular location">
    <subcellularLocation>
        <location evidence="1">Endomembrane system</location>
        <topology evidence="1">Multi-pass membrane protein</topology>
    </subcellularLocation>
    <subcellularLocation>
        <location evidence="6">Membrane</location>
        <topology evidence="6">Multi-pass membrane protein</topology>
    </subcellularLocation>
</comment>
<dbReference type="GO" id="GO:0012505">
    <property type="term" value="C:endomembrane system"/>
    <property type="evidence" value="ECO:0007669"/>
    <property type="project" value="UniProtKB-SubCell"/>
</dbReference>
<evidence type="ECO:0000313" key="10">
    <source>
        <dbReference type="Proteomes" id="UP000198937"/>
    </source>
</evidence>
<evidence type="ECO:0000256" key="7">
    <source>
        <dbReference type="SAM" id="Phobius"/>
    </source>
</evidence>
<name>A0A1C6VBV7_9ACTN</name>
<keyword evidence="4 7" id="KW-1133">Transmembrane helix</keyword>
<dbReference type="Proteomes" id="UP000198937">
    <property type="component" value="Unassembled WGS sequence"/>
</dbReference>
<feature type="transmembrane region" description="Helical" evidence="7">
    <location>
        <begin position="427"/>
        <end position="448"/>
    </location>
</feature>
<dbReference type="GO" id="GO:0003954">
    <property type="term" value="F:NADH dehydrogenase activity"/>
    <property type="evidence" value="ECO:0007669"/>
    <property type="project" value="TreeGrafter"/>
</dbReference>
<dbReference type="AlphaFoldDB" id="A0A1C6VBV7"/>
<feature type="transmembrane region" description="Helical" evidence="7">
    <location>
        <begin position="228"/>
        <end position="247"/>
    </location>
</feature>
<evidence type="ECO:0000256" key="3">
    <source>
        <dbReference type="ARBA" id="ARBA00022692"/>
    </source>
</evidence>
<organism evidence="9 10">
    <name type="scientific">Micromonospora yangpuensis</name>
    <dbReference type="NCBI Taxonomy" id="683228"/>
    <lineage>
        <taxon>Bacteria</taxon>
        <taxon>Bacillati</taxon>
        <taxon>Actinomycetota</taxon>
        <taxon>Actinomycetes</taxon>
        <taxon>Micromonosporales</taxon>
        <taxon>Micromonosporaceae</taxon>
        <taxon>Micromonospora</taxon>
    </lineage>
</organism>
<evidence type="ECO:0000256" key="5">
    <source>
        <dbReference type="ARBA" id="ARBA00023136"/>
    </source>
</evidence>
<dbReference type="InterPro" id="IPR003918">
    <property type="entry name" value="NADH_UbQ_OxRdtase"/>
</dbReference>
<keyword evidence="5 7" id="KW-0472">Membrane</keyword>
<dbReference type="GO" id="GO:0042773">
    <property type="term" value="P:ATP synthesis coupled electron transport"/>
    <property type="evidence" value="ECO:0007669"/>
    <property type="project" value="InterPro"/>
</dbReference>
<dbReference type="GO" id="GO:0016020">
    <property type="term" value="C:membrane"/>
    <property type="evidence" value="ECO:0007669"/>
    <property type="project" value="UniProtKB-SubCell"/>
</dbReference>
<feature type="transmembrane region" description="Helical" evidence="7">
    <location>
        <begin position="6"/>
        <end position="26"/>
    </location>
</feature>
<feature type="transmembrane region" description="Helical" evidence="7">
    <location>
        <begin position="33"/>
        <end position="52"/>
    </location>
</feature>
<evidence type="ECO:0000256" key="1">
    <source>
        <dbReference type="ARBA" id="ARBA00004127"/>
    </source>
</evidence>
<feature type="domain" description="NADH:quinone oxidoreductase/Mrp antiporter transmembrane" evidence="8">
    <location>
        <begin position="140"/>
        <end position="437"/>
    </location>
</feature>
<dbReference type="GO" id="GO:0015990">
    <property type="term" value="P:electron transport coupled proton transport"/>
    <property type="evidence" value="ECO:0007669"/>
    <property type="project" value="TreeGrafter"/>
</dbReference>
<dbReference type="PANTHER" id="PTHR43507:SF1">
    <property type="entry name" value="NADH-UBIQUINONE OXIDOREDUCTASE CHAIN 4"/>
    <property type="match status" value="1"/>
</dbReference>
<dbReference type="GO" id="GO:0008137">
    <property type="term" value="F:NADH dehydrogenase (ubiquinone) activity"/>
    <property type="evidence" value="ECO:0007669"/>
    <property type="project" value="InterPro"/>
</dbReference>
<proteinExistence type="inferred from homology"/>
<dbReference type="InterPro" id="IPR001750">
    <property type="entry name" value="ND/Mrp_TM"/>
</dbReference>
<dbReference type="GO" id="GO:0048039">
    <property type="term" value="F:ubiquinone binding"/>
    <property type="evidence" value="ECO:0007669"/>
    <property type="project" value="TreeGrafter"/>
</dbReference>
<feature type="transmembrane region" description="Helical" evidence="7">
    <location>
        <begin position="321"/>
        <end position="342"/>
    </location>
</feature>
<feature type="transmembrane region" description="Helical" evidence="7">
    <location>
        <begin position="91"/>
        <end position="111"/>
    </location>
</feature>
<dbReference type="NCBIfam" id="TIGR01972">
    <property type="entry name" value="NDH_I_M"/>
    <property type="match status" value="1"/>
</dbReference>
<protein>
    <submittedName>
        <fullName evidence="9">NADH dehydrogenase subunit M</fullName>
    </submittedName>
</protein>
<dbReference type="STRING" id="683228.GA0070617_5231"/>
<feature type="transmembrane region" description="Helical" evidence="7">
    <location>
        <begin position="147"/>
        <end position="165"/>
    </location>
</feature>
<feature type="transmembrane region" description="Helical" evidence="7">
    <location>
        <begin position="293"/>
        <end position="314"/>
    </location>
</feature>
<dbReference type="RefSeq" id="WP_091447361.1">
    <property type="nucleotide sequence ID" value="NZ_BMMJ01000012.1"/>
</dbReference>
<keyword evidence="10" id="KW-1185">Reference proteome</keyword>
<dbReference type="OrthoDB" id="9768329at2"/>
<reference evidence="9 10" key="1">
    <citation type="submission" date="2016-06" db="EMBL/GenBank/DDBJ databases">
        <authorList>
            <person name="Kjaerup R.B."/>
            <person name="Dalgaard T.S."/>
            <person name="Juul-Madsen H.R."/>
        </authorList>
    </citation>
    <scope>NUCLEOTIDE SEQUENCE [LARGE SCALE GENOMIC DNA]</scope>
    <source>
        <strain evidence="9 10">DSM 45577</strain>
    </source>
</reference>
<feature type="transmembrane region" description="Helical" evidence="7">
    <location>
        <begin position="348"/>
        <end position="369"/>
    </location>
</feature>
<gene>
    <name evidence="9" type="ORF">GA0070617_5231</name>
</gene>
<sequence>MRIGELLLVAVLAVPALGAVVVAAWPRDRAARLVGTVFAGLTLLAAVLLATGERTWTAWAADAPAVRPWHQLDLPWVPGLELRFHLGVDGISWPLVVLTALLTLLCCGYTVWKVPAGGSGRALVALLLVVEVGILGTFLALDLVLFFLFFEVVLLPMYAIIVGWGGSATGDGRSARDAARAAGRKFALYTLFGSVLLLVGVYLVVTAAGTADLVTLTGGDGLSRGTQLAAFILLGLAFAVKSPLWPLHSWLPDAHTQAPTVGSVVLAGVLLKMGTYGLIRVAVGVAPEGARQVAPVLGVLAVAAILIGALICLAQDELKRLIAYSSVGHMGFVLLGIATLTATGIQAALIGNIAHGVLTALLFFLAGAVKDRTGTGSLAQLSGLRDAAPRLAGLLGFAAVASLGLPGLAGFWGEALAVIAAVQRGGAFWITLGVLAAVGGALTAAYLLRLLRRVTHGRPSPAVGALEPRLAGAELTAWTPLVLLALAIGLAPTLVLGVAAAPVTALVEVLAP</sequence>
<dbReference type="InterPro" id="IPR010227">
    <property type="entry name" value="NADH_Q_OxRdtase_chainM/4"/>
</dbReference>
<feature type="transmembrane region" description="Helical" evidence="7">
    <location>
        <begin position="123"/>
        <end position="141"/>
    </location>
</feature>
<keyword evidence="3 6" id="KW-0812">Transmembrane</keyword>
<evidence type="ECO:0000256" key="6">
    <source>
        <dbReference type="RuleBase" id="RU000320"/>
    </source>
</evidence>
<feature type="transmembrane region" description="Helical" evidence="7">
    <location>
        <begin position="390"/>
        <end position="412"/>
    </location>
</feature>
<evidence type="ECO:0000313" key="9">
    <source>
        <dbReference type="EMBL" id="SCL63534.1"/>
    </source>
</evidence>
<feature type="transmembrane region" description="Helical" evidence="7">
    <location>
        <begin position="186"/>
        <end position="208"/>
    </location>
</feature>
<dbReference type="Pfam" id="PF00361">
    <property type="entry name" value="Proton_antipo_M"/>
    <property type="match status" value="1"/>
</dbReference>
<comment type="similarity">
    <text evidence="2">Belongs to the complex I subunit 4 family.</text>
</comment>
<feature type="transmembrane region" description="Helical" evidence="7">
    <location>
        <begin position="481"/>
        <end position="507"/>
    </location>
</feature>
<feature type="transmembrane region" description="Helical" evidence="7">
    <location>
        <begin position="259"/>
        <end position="281"/>
    </location>
</feature>
<accession>A0A1C6VBV7</accession>
<dbReference type="EMBL" id="FMIA01000002">
    <property type="protein sequence ID" value="SCL63534.1"/>
    <property type="molecule type" value="Genomic_DNA"/>
</dbReference>
<dbReference type="PANTHER" id="PTHR43507">
    <property type="entry name" value="NADH-UBIQUINONE OXIDOREDUCTASE CHAIN 4"/>
    <property type="match status" value="1"/>
</dbReference>
<evidence type="ECO:0000259" key="8">
    <source>
        <dbReference type="Pfam" id="PF00361"/>
    </source>
</evidence>
<evidence type="ECO:0000256" key="2">
    <source>
        <dbReference type="ARBA" id="ARBA00009025"/>
    </source>
</evidence>
<dbReference type="PRINTS" id="PR01437">
    <property type="entry name" value="NUOXDRDTASE4"/>
</dbReference>
<evidence type="ECO:0000256" key="4">
    <source>
        <dbReference type="ARBA" id="ARBA00022989"/>
    </source>
</evidence>